<evidence type="ECO:0000256" key="1">
    <source>
        <dbReference type="SAM" id="MobiDB-lite"/>
    </source>
</evidence>
<reference evidence="2 3" key="1">
    <citation type="submission" date="2015-09" db="EMBL/GenBank/DDBJ databases">
        <title>Genome announcement of multiple Pseudomonas syringae strains.</title>
        <authorList>
            <person name="Thakur S."/>
            <person name="Wang P.W."/>
            <person name="Gong Y."/>
            <person name="Weir B.S."/>
            <person name="Guttman D.S."/>
        </authorList>
    </citation>
    <scope>NUCLEOTIDE SEQUENCE [LARGE SCALE GENOMIC DNA]</scope>
    <source>
        <strain evidence="2 3">ICMP16929</strain>
    </source>
</reference>
<sequence length="67" mass="7213">MDGLLSMNPIIDTPFVDLYLGPDFTDVKGLDGQSGRVEAPEAGEKAPSFYGRNAPSTLKSIRILSSR</sequence>
<gene>
    <name evidence="2" type="ORF">ALO94_02190</name>
</gene>
<dbReference type="PATRIC" id="fig|264459.3.peg.3713"/>
<feature type="region of interest" description="Disordered" evidence="1">
    <location>
        <begin position="31"/>
        <end position="50"/>
    </location>
</feature>
<proteinExistence type="predicted"/>
<dbReference type="EMBL" id="LJRI01000215">
    <property type="protein sequence ID" value="KPZ09429.1"/>
    <property type="molecule type" value="Genomic_DNA"/>
</dbReference>
<accession>A0A0Q0G8B4</accession>
<protein>
    <submittedName>
        <fullName evidence="2">Type II secretion system protein E</fullName>
    </submittedName>
</protein>
<name>A0A0Q0G8B4_PSESX</name>
<organism evidence="2 3">
    <name type="scientific">Pseudomonas syringae pv. spinaceae</name>
    <dbReference type="NCBI Taxonomy" id="264459"/>
    <lineage>
        <taxon>Bacteria</taxon>
        <taxon>Pseudomonadati</taxon>
        <taxon>Pseudomonadota</taxon>
        <taxon>Gammaproteobacteria</taxon>
        <taxon>Pseudomonadales</taxon>
        <taxon>Pseudomonadaceae</taxon>
        <taxon>Pseudomonas</taxon>
        <taxon>Pseudomonas syringae</taxon>
    </lineage>
</organism>
<dbReference type="Proteomes" id="UP000050384">
    <property type="component" value="Unassembled WGS sequence"/>
</dbReference>
<evidence type="ECO:0000313" key="3">
    <source>
        <dbReference type="Proteomes" id="UP000050384"/>
    </source>
</evidence>
<evidence type="ECO:0000313" key="2">
    <source>
        <dbReference type="EMBL" id="KPZ09429.1"/>
    </source>
</evidence>
<comment type="caution">
    <text evidence="2">The sequence shown here is derived from an EMBL/GenBank/DDBJ whole genome shotgun (WGS) entry which is preliminary data.</text>
</comment>
<dbReference type="AlphaFoldDB" id="A0A0Q0G8B4"/>